<proteinExistence type="predicted"/>
<name>A0ABP9U8P4_9DEIO</name>
<dbReference type="EMBL" id="BAABQU010000004">
    <property type="protein sequence ID" value="GAA5438933.1"/>
    <property type="molecule type" value="Genomic_DNA"/>
</dbReference>
<protein>
    <submittedName>
        <fullName evidence="1">Uncharacterized protein</fullName>
    </submittedName>
</protein>
<organism evidence="1 2">
    <name type="scientific">Deinococcus caeni</name>
    <dbReference type="NCBI Taxonomy" id="569127"/>
    <lineage>
        <taxon>Bacteria</taxon>
        <taxon>Thermotogati</taxon>
        <taxon>Deinococcota</taxon>
        <taxon>Deinococci</taxon>
        <taxon>Deinococcales</taxon>
        <taxon>Deinococcaceae</taxon>
        <taxon>Deinococcus</taxon>
    </lineage>
</organism>
<dbReference type="Proteomes" id="UP001423409">
    <property type="component" value="Unassembled WGS sequence"/>
</dbReference>
<evidence type="ECO:0000313" key="1">
    <source>
        <dbReference type="EMBL" id="GAA5438933.1"/>
    </source>
</evidence>
<evidence type="ECO:0000313" key="2">
    <source>
        <dbReference type="Proteomes" id="UP001423409"/>
    </source>
</evidence>
<comment type="caution">
    <text evidence="1">The sequence shown here is derived from an EMBL/GenBank/DDBJ whole genome shotgun (WGS) entry which is preliminary data.</text>
</comment>
<reference evidence="1 2" key="1">
    <citation type="submission" date="2024-02" db="EMBL/GenBank/DDBJ databases">
        <title>Deinococcus caeni NBRC 101312.</title>
        <authorList>
            <person name="Ichikawa N."/>
            <person name="Katano-Makiyama Y."/>
            <person name="Hidaka K."/>
        </authorList>
    </citation>
    <scope>NUCLEOTIDE SEQUENCE [LARGE SCALE GENOMIC DNA]</scope>
    <source>
        <strain evidence="1 2">NBRC 101312</strain>
    </source>
</reference>
<keyword evidence="2" id="KW-1185">Reference proteome</keyword>
<gene>
    <name evidence="1" type="ORF">Dcae01_00428</name>
</gene>
<sequence>MELLFAALAIAVPLLAVPVLYPARPEQAPAHE</sequence>
<accession>A0ABP9U8P4</accession>